<dbReference type="Pfam" id="PF00486">
    <property type="entry name" value="Trans_reg_C"/>
    <property type="match status" value="1"/>
</dbReference>
<dbReference type="GO" id="GO:0000160">
    <property type="term" value="P:phosphorelay signal transduction system"/>
    <property type="evidence" value="ECO:0007669"/>
    <property type="project" value="InterPro"/>
</dbReference>
<dbReference type="SMART" id="SM00862">
    <property type="entry name" value="Trans_reg_C"/>
    <property type="match status" value="1"/>
</dbReference>
<dbReference type="InterPro" id="IPR036388">
    <property type="entry name" value="WH-like_DNA-bd_sf"/>
</dbReference>
<keyword evidence="8" id="KW-1185">Reference proteome</keyword>
<proteinExistence type="inferred from homology"/>
<dbReference type="Gene3D" id="1.25.40.10">
    <property type="entry name" value="Tetratricopeptide repeat domain"/>
    <property type="match status" value="1"/>
</dbReference>
<comment type="similarity">
    <text evidence="1">Belongs to the AfsR/DnrI/RedD regulatory family.</text>
</comment>
<dbReference type="SMART" id="SM01043">
    <property type="entry name" value="BTAD"/>
    <property type="match status" value="1"/>
</dbReference>
<evidence type="ECO:0000259" key="6">
    <source>
        <dbReference type="SMART" id="SM01043"/>
    </source>
</evidence>
<feature type="domain" description="Bacterial transcriptional activator" evidence="6">
    <location>
        <begin position="99"/>
        <end position="243"/>
    </location>
</feature>
<evidence type="ECO:0000256" key="1">
    <source>
        <dbReference type="ARBA" id="ARBA00005820"/>
    </source>
</evidence>
<keyword evidence="2" id="KW-0805">Transcription regulation</keyword>
<dbReference type="InterPro" id="IPR005158">
    <property type="entry name" value="BTAD"/>
</dbReference>
<dbReference type="GO" id="GO:0006355">
    <property type="term" value="P:regulation of DNA-templated transcription"/>
    <property type="evidence" value="ECO:0007669"/>
    <property type="project" value="InterPro"/>
</dbReference>
<evidence type="ECO:0000256" key="4">
    <source>
        <dbReference type="ARBA" id="ARBA00023163"/>
    </source>
</evidence>
<accession>A0A8J3Z1T5</accession>
<dbReference type="AlphaFoldDB" id="A0A8J3Z1T5"/>
<evidence type="ECO:0000256" key="3">
    <source>
        <dbReference type="ARBA" id="ARBA00023125"/>
    </source>
</evidence>
<evidence type="ECO:0000256" key="2">
    <source>
        <dbReference type="ARBA" id="ARBA00023015"/>
    </source>
</evidence>
<dbReference type="SUPFAM" id="SSF48452">
    <property type="entry name" value="TPR-like"/>
    <property type="match status" value="1"/>
</dbReference>
<gene>
    <name evidence="7" type="ORF">Vau01_025230</name>
</gene>
<dbReference type="PANTHER" id="PTHR35807">
    <property type="entry name" value="TRANSCRIPTIONAL REGULATOR REDD-RELATED"/>
    <property type="match status" value="1"/>
</dbReference>
<dbReference type="Pfam" id="PF03704">
    <property type="entry name" value="BTAD"/>
    <property type="match status" value="1"/>
</dbReference>
<dbReference type="Proteomes" id="UP000612585">
    <property type="component" value="Unassembled WGS sequence"/>
</dbReference>
<sequence length="248" mass="27517">MEFAILGPLEVLVAGRRIDVAGARERKILAALLLAADGRSSLDRLVSAVWDTHRPATARKQVQNCVAGLRRRLLRAGAPERILETRPCGYQLNIGRHELDARVFVDRVDTARLATAAGRPDEATLHYRVALAMWRGPVLEDLDSQAVAASAAWLAELQLSAAEEFFELELGAGRHERIVGDLMRLCAEFPTRERLHGQLMLALHYSGRQVDAHTVYRRLHHHLAEELGVDPGADLLQLRDRLLSARAG</sequence>
<dbReference type="InterPro" id="IPR001867">
    <property type="entry name" value="OmpR/PhoB-type_DNA-bd"/>
</dbReference>
<organism evidence="7 8">
    <name type="scientific">Virgisporangium aurantiacum</name>
    <dbReference type="NCBI Taxonomy" id="175570"/>
    <lineage>
        <taxon>Bacteria</taxon>
        <taxon>Bacillati</taxon>
        <taxon>Actinomycetota</taxon>
        <taxon>Actinomycetes</taxon>
        <taxon>Micromonosporales</taxon>
        <taxon>Micromonosporaceae</taxon>
        <taxon>Virgisporangium</taxon>
    </lineage>
</organism>
<dbReference type="GO" id="GO:0003677">
    <property type="term" value="F:DNA binding"/>
    <property type="evidence" value="ECO:0007669"/>
    <property type="project" value="UniProtKB-KW"/>
</dbReference>
<evidence type="ECO:0008006" key="9">
    <source>
        <dbReference type="Google" id="ProtNLM"/>
    </source>
</evidence>
<evidence type="ECO:0000259" key="5">
    <source>
        <dbReference type="SMART" id="SM00862"/>
    </source>
</evidence>
<dbReference type="InterPro" id="IPR051677">
    <property type="entry name" value="AfsR-DnrI-RedD_regulator"/>
</dbReference>
<comment type="caution">
    <text evidence="7">The sequence shown here is derived from an EMBL/GenBank/DDBJ whole genome shotgun (WGS) entry which is preliminary data.</text>
</comment>
<evidence type="ECO:0000313" key="7">
    <source>
        <dbReference type="EMBL" id="GIJ55007.1"/>
    </source>
</evidence>
<dbReference type="InterPro" id="IPR011990">
    <property type="entry name" value="TPR-like_helical_dom_sf"/>
</dbReference>
<keyword evidence="4" id="KW-0804">Transcription</keyword>
<dbReference type="RefSeq" id="WP_203991171.1">
    <property type="nucleotide sequence ID" value="NZ_BOPG01000013.1"/>
</dbReference>
<dbReference type="Gene3D" id="1.10.10.10">
    <property type="entry name" value="Winged helix-like DNA-binding domain superfamily/Winged helix DNA-binding domain"/>
    <property type="match status" value="1"/>
</dbReference>
<protein>
    <recommendedName>
        <fullName evidence="9">DNA-binding transcriptional activator of the SARP family</fullName>
    </recommendedName>
</protein>
<dbReference type="CDD" id="cd15831">
    <property type="entry name" value="BTAD"/>
    <property type="match status" value="1"/>
</dbReference>
<evidence type="ECO:0000313" key="8">
    <source>
        <dbReference type="Proteomes" id="UP000612585"/>
    </source>
</evidence>
<dbReference type="PANTHER" id="PTHR35807:SF1">
    <property type="entry name" value="TRANSCRIPTIONAL REGULATOR REDD"/>
    <property type="match status" value="1"/>
</dbReference>
<name>A0A8J3Z1T5_9ACTN</name>
<dbReference type="SUPFAM" id="SSF46894">
    <property type="entry name" value="C-terminal effector domain of the bipartite response regulators"/>
    <property type="match status" value="1"/>
</dbReference>
<dbReference type="EMBL" id="BOPG01000013">
    <property type="protein sequence ID" value="GIJ55007.1"/>
    <property type="molecule type" value="Genomic_DNA"/>
</dbReference>
<feature type="domain" description="OmpR/PhoB-type" evidence="5">
    <location>
        <begin position="15"/>
        <end position="92"/>
    </location>
</feature>
<keyword evidence="3" id="KW-0238">DNA-binding</keyword>
<reference evidence="7" key="1">
    <citation type="submission" date="2021-01" db="EMBL/GenBank/DDBJ databases">
        <title>Whole genome shotgun sequence of Virgisporangium aurantiacum NBRC 16421.</title>
        <authorList>
            <person name="Komaki H."/>
            <person name="Tamura T."/>
        </authorList>
    </citation>
    <scope>NUCLEOTIDE SEQUENCE</scope>
    <source>
        <strain evidence="7">NBRC 16421</strain>
    </source>
</reference>
<dbReference type="InterPro" id="IPR016032">
    <property type="entry name" value="Sig_transdc_resp-reg_C-effctor"/>
</dbReference>